<dbReference type="InParanoid" id="K5UYK0"/>
<feature type="region of interest" description="Disordered" evidence="2">
    <location>
        <begin position="1"/>
        <end position="24"/>
    </location>
</feature>
<dbReference type="OrthoDB" id="77835at2759"/>
<feature type="domain" description="GS catalytic" evidence="3">
    <location>
        <begin position="67"/>
        <end position="147"/>
    </location>
</feature>
<gene>
    <name evidence="4" type="ORF">PHACADRAFT_255687</name>
</gene>
<reference evidence="4 5" key="1">
    <citation type="journal article" date="2012" name="BMC Genomics">
        <title>Comparative genomics of the white-rot fungi, Phanerochaete carnosa and P. chrysosporium, to elucidate the genetic basis of the distinct wood types they colonize.</title>
        <authorList>
            <person name="Suzuki H."/>
            <person name="MacDonald J."/>
            <person name="Syed K."/>
            <person name="Salamov A."/>
            <person name="Hori C."/>
            <person name="Aerts A."/>
            <person name="Henrissat B."/>
            <person name="Wiebenga A."/>
            <person name="vanKuyk P.A."/>
            <person name="Barry K."/>
            <person name="Lindquist E."/>
            <person name="LaButti K."/>
            <person name="Lapidus A."/>
            <person name="Lucas S."/>
            <person name="Coutinho P."/>
            <person name="Gong Y."/>
            <person name="Samejima M."/>
            <person name="Mahadevan R."/>
            <person name="Abou-Zaid M."/>
            <person name="de Vries R.P."/>
            <person name="Igarashi K."/>
            <person name="Yadav J.S."/>
            <person name="Grigoriev I.V."/>
            <person name="Master E.R."/>
        </authorList>
    </citation>
    <scope>NUCLEOTIDE SEQUENCE [LARGE SCALE GENOMIC DNA]</scope>
    <source>
        <strain evidence="4 5">HHB-10118-sp</strain>
    </source>
</reference>
<dbReference type="Gene3D" id="3.30.590.10">
    <property type="entry name" value="Glutamine synthetase/guanido kinase, catalytic domain"/>
    <property type="match status" value="1"/>
</dbReference>
<organism evidence="4 5">
    <name type="scientific">Phanerochaete carnosa (strain HHB-10118-sp)</name>
    <name type="common">White-rot fungus</name>
    <name type="synonym">Peniophora carnosa</name>
    <dbReference type="NCBI Taxonomy" id="650164"/>
    <lineage>
        <taxon>Eukaryota</taxon>
        <taxon>Fungi</taxon>
        <taxon>Dikarya</taxon>
        <taxon>Basidiomycota</taxon>
        <taxon>Agaricomycotina</taxon>
        <taxon>Agaricomycetes</taxon>
        <taxon>Polyporales</taxon>
        <taxon>Phanerochaetaceae</taxon>
        <taxon>Phanerochaete</taxon>
    </lineage>
</organism>
<dbReference type="Pfam" id="PF00120">
    <property type="entry name" value="Gln-synt_C"/>
    <property type="match status" value="1"/>
</dbReference>
<dbReference type="SUPFAM" id="SSF55931">
    <property type="entry name" value="Glutamine synthetase/guanido kinase"/>
    <property type="match status" value="1"/>
</dbReference>
<proteinExistence type="inferred from homology"/>
<keyword evidence="5" id="KW-1185">Reference proteome</keyword>
<accession>K5UYK0</accession>
<dbReference type="GO" id="GO:0004356">
    <property type="term" value="F:glutamine synthetase activity"/>
    <property type="evidence" value="ECO:0007669"/>
    <property type="project" value="InterPro"/>
</dbReference>
<comment type="similarity">
    <text evidence="1">Belongs to the glutamine synthetase family.</text>
</comment>
<dbReference type="AlphaFoldDB" id="K5UYK0"/>
<dbReference type="Proteomes" id="UP000008370">
    <property type="component" value="Unassembled WGS sequence"/>
</dbReference>
<protein>
    <recommendedName>
        <fullName evidence="3">GS catalytic domain-containing protein</fullName>
    </recommendedName>
</protein>
<evidence type="ECO:0000313" key="5">
    <source>
        <dbReference type="Proteomes" id="UP000008370"/>
    </source>
</evidence>
<sequence>MASPSSLSESDTKTGKQSAGSQETNLISQEAEWSLAGVPDGLLMVRISILRQNFTQTADTSAVVIPTLVPTTDGYKCFVGGEAFWTPNALTYGYDPHAASTLITSPPSAMHLDIRMPGADMSLYFALSTIFSLGLRGIEMKLSLPDTDESGLQWRGFWSLPGTKRDGRNFEDLCL</sequence>
<name>K5UYK0_PHACS</name>
<dbReference type="EMBL" id="JH930472">
    <property type="protein sequence ID" value="EKM55226.1"/>
    <property type="molecule type" value="Genomic_DNA"/>
</dbReference>
<evidence type="ECO:0000259" key="3">
    <source>
        <dbReference type="Pfam" id="PF00120"/>
    </source>
</evidence>
<dbReference type="HOGENOM" id="CLU_1533114_0_0_1"/>
<dbReference type="STRING" id="650164.K5UYK0"/>
<dbReference type="RefSeq" id="XP_007395561.1">
    <property type="nucleotide sequence ID" value="XM_007395499.1"/>
</dbReference>
<evidence type="ECO:0000256" key="1">
    <source>
        <dbReference type="RuleBase" id="RU000384"/>
    </source>
</evidence>
<dbReference type="InterPro" id="IPR008146">
    <property type="entry name" value="Gln_synth_cat_dom"/>
</dbReference>
<evidence type="ECO:0000313" key="4">
    <source>
        <dbReference type="EMBL" id="EKM55226.1"/>
    </source>
</evidence>
<dbReference type="GeneID" id="18916364"/>
<evidence type="ECO:0000256" key="2">
    <source>
        <dbReference type="SAM" id="MobiDB-lite"/>
    </source>
</evidence>
<dbReference type="InterPro" id="IPR014746">
    <property type="entry name" value="Gln_synth/guanido_kin_cat_dom"/>
</dbReference>
<dbReference type="KEGG" id="pco:PHACADRAFT_255687"/>